<evidence type="ECO:0000259" key="6">
    <source>
        <dbReference type="SMART" id="SM00724"/>
    </source>
</evidence>
<feature type="transmembrane region" description="Helical" evidence="5">
    <location>
        <begin position="29"/>
        <end position="48"/>
    </location>
</feature>
<comment type="subcellular location">
    <subcellularLocation>
        <location evidence="1">Membrane</location>
        <topology evidence="1">Multi-pass membrane protein</topology>
    </subcellularLocation>
</comment>
<dbReference type="PANTHER" id="PTHR31766">
    <property type="entry name" value="GLABROUS1 ENHANCER-BINDING PROTEIN-LIKE 2"/>
    <property type="match status" value="1"/>
</dbReference>
<dbReference type="Pfam" id="PF03798">
    <property type="entry name" value="TRAM_LAG1_CLN8"/>
    <property type="match status" value="1"/>
</dbReference>
<dbReference type="GO" id="GO:0016020">
    <property type="term" value="C:membrane"/>
    <property type="evidence" value="ECO:0007669"/>
    <property type="project" value="UniProtKB-SubCell"/>
</dbReference>
<dbReference type="InterPro" id="IPR006634">
    <property type="entry name" value="TLC-dom"/>
</dbReference>
<evidence type="ECO:0000313" key="7">
    <source>
        <dbReference type="EMBL" id="CAE2333371.1"/>
    </source>
</evidence>
<feature type="transmembrane region" description="Helical" evidence="5">
    <location>
        <begin position="109"/>
        <end position="135"/>
    </location>
</feature>
<keyword evidence="2 5" id="KW-0812">Transmembrane</keyword>
<keyword evidence="4 5" id="KW-0472">Membrane</keyword>
<accession>A0A7S4PFM1</accession>
<dbReference type="InterPro" id="IPR040327">
    <property type="entry name" value="At5g14285-like"/>
</dbReference>
<keyword evidence="3 5" id="KW-1133">Transmembrane helix</keyword>
<gene>
    <name evidence="7" type="ORF">GTHE00462_LOCUS34610</name>
</gene>
<evidence type="ECO:0000256" key="4">
    <source>
        <dbReference type="ARBA" id="ARBA00023136"/>
    </source>
</evidence>
<protein>
    <recommendedName>
        <fullName evidence="6">TLC domain-containing protein</fullName>
    </recommendedName>
</protein>
<dbReference type="PANTHER" id="PTHR31766:SF2">
    <property type="entry name" value="GLABROUS1 ENHANCER-BINDING PROTEIN-LIKE 2"/>
    <property type="match status" value="1"/>
</dbReference>
<evidence type="ECO:0000256" key="2">
    <source>
        <dbReference type="ARBA" id="ARBA00022692"/>
    </source>
</evidence>
<dbReference type="EMBL" id="HBKN01044197">
    <property type="protein sequence ID" value="CAE2333371.1"/>
    <property type="molecule type" value="Transcribed_RNA"/>
</dbReference>
<evidence type="ECO:0000256" key="3">
    <source>
        <dbReference type="ARBA" id="ARBA00022989"/>
    </source>
</evidence>
<proteinExistence type="predicted"/>
<feature type="transmembrane region" description="Helical" evidence="5">
    <location>
        <begin position="166"/>
        <end position="192"/>
    </location>
</feature>
<feature type="domain" description="TLC" evidence="6">
    <location>
        <begin position="25"/>
        <end position="238"/>
    </location>
</feature>
<reference evidence="7" key="1">
    <citation type="submission" date="2021-01" db="EMBL/GenBank/DDBJ databases">
        <authorList>
            <person name="Corre E."/>
            <person name="Pelletier E."/>
            <person name="Niang G."/>
            <person name="Scheremetjew M."/>
            <person name="Finn R."/>
            <person name="Kale V."/>
            <person name="Holt S."/>
            <person name="Cochrane G."/>
            <person name="Meng A."/>
            <person name="Brown T."/>
            <person name="Cohen L."/>
        </authorList>
    </citation>
    <scope>NUCLEOTIDE SEQUENCE</scope>
    <source>
        <strain evidence="7">CCMP 2712</strain>
    </source>
</reference>
<feature type="transmembrane region" description="Helical" evidence="5">
    <location>
        <begin position="204"/>
        <end position="227"/>
    </location>
</feature>
<organism evidence="7">
    <name type="scientific">Guillardia theta</name>
    <name type="common">Cryptophyte</name>
    <name type="synonym">Cryptomonas phi</name>
    <dbReference type="NCBI Taxonomy" id="55529"/>
    <lineage>
        <taxon>Eukaryota</taxon>
        <taxon>Cryptophyceae</taxon>
        <taxon>Pyrenomonadales</taxon>
        <taxon>Geminigeraceae</taxon>
        <taxon>Guillardia</taxon>
    </lineage>
</organism>
<feature type="transmembrane region" description="Helical" evidence="5">
    <location>
        <begin position="75"/>
        <end position="97"/>
    </location>
</feature>
<evidence type="ECO:0000256" key="5">
    <source>
        <dbReference type="SAM" id="Phobius"/>
    </source>
</evidence>
<evidence type="ECO:0000256" key="1">
    <source>
        <dbReference type="ARBA" id="ARBA00004141"/>
    </source>
</evidence>
<name>A0A7S4PFM1_GUITH</name>
<dbReference type="SMART" id="SM00724">
    <property type="entry name" value="TLC"/>
    <property type="match status" value="1"/>
</dbReference>
<sequence>MSICFFAFNRACAGFLHFLGFKEKRNRNYLGSCMVSVVHCSLVSFITYEELSSRDWSFYGTHGARFDLSAPNTPTGTACLLFCSAFMIADQLFMLIWCPEETLFLLHHVATLLYMGSCLYLQAGDLSVALCIFLGEITNPINNFYAITDCLNNEKVGKLLEGLHYIATWSLFLALSLVRLVYSPYAVCWVLFKAYMLEAQGSPIPLIFRMLWVSLPVAVVIASYLFVKGLLADIQSGKTTTFAKSKK</sequence>
<dbReference type="AlphaFoldDB" id="A0A7S4PFM1"/>